<accession>A0AAD4D5A5</accession>
<feature type="non-terminal residue" evidence="1">
    <location>
        <position position="58"/>
    </location>
</feature>
<dbReference type="Proteomes" id="UP001194580">
    <property type="component" value="Unassembled WGS sequence"/>
</dbReference>
<dbReference type="EMBL" id="JAAAIL010001935">
    <property type="protein sequence ID" value="KAG0262853.1"/>
    <property type="molecule type" value="Genomic_DNA"/>
</dbReference>
<reference evidence="1" key="1">
    <citation type="journal article" date="2020" name="Fungal Divers.">
        <title>Resolving the Mortierellaceae phylogeny through synthesis of multi-gene phylogenetics and phylogenomics.</title>
        <authorList>
            <person name="Vandepol N."/>
            <person name="Liber J."/>
            <person name="Desiro A."/>
            <person name="Na H."/>
            <person name="Kennedy M."/>
            <person name="Barry K."/>
            <person name="Grigoriev I.V."/>
            <person name="Miller A.N."/>
            <person name="O'Donnell K."/>
            <person name="Stajich J.E."/>
            <person name="Bonito G."/>
        </authorList>
    </citation>
    <scope>NUCLEOTIDE SEQUENCE</scope>
    <source>
        <strain evidence="1">NRRL 28262</strain>
    </source>
</reference>
<gene>
    <name evidence="1" type="ORF">BGZ95_003946</name>
</gene>
<sequence length="58" mass="6430">MTNDAFCNSEWPEAASARGDKILTLHDLMDRTPKEQISKGVKTLNDCRTVPIGDACHK</sequence>
<comment type="caution">
    <text evidence="1">The sequence shown here is derived from an EMBL/GenBank/DDBJ whole genome shotgun (WGS) entry which is preliminary data.</text>
</comment>
<protein>
    <submittedName>
        <fullName evidence="1">Uncharacterized protein</fullName>
    </submittedName>
</protein>
<evidence type="ECO:0000313" key="2">
    <source>
        <dbReference type="Proteomes" id="UP001194580"/>
    </source>
</evidence>
<name>A0AAD4D5A5_9FUNG</name>
<evidence type="ECO:0000313" key="1">
    <source>
        <dbReference type="EMBL" id="KAG0262853.1"/>
    </source>
</evidence>
<proteinExistence type="predicted"/>
<organism evidence="1 2">
    <name type="scientific">Linnemannia exigua</name>
    <dbReference type="NCBI Taxonomy" id="604196"/>
    <lineage>
        <taxon>Eukaryota</taxon>
        <taxon>Fungi</taxon>
        <taxon>Fungi incertae sedis</taxon>
        <taxon>Mucoromycota</taxon>
        <taxon>Mortierellomycotina</taxon>
        <taxon>Mortierellomycetes</taxon>
        <taxon>Mortierellales</taxon>
        <taxon>Mortierellaceae</taxon>
        <taxon>Linnemannia</taxon>
    </lineage>
</organism>
<keyword evidence="2" id="KW-1185">Reference proteome</keyword>
<dbReference type="AlphaFoldDB" id="A0AAD4D5A5"/>